<accession>A0ABT7H954</accession>
<comment type="caution">
    <text evidence="2">The sequence shown here is derived from an EMBL/GenBank/DDBJ whole genome shotgun (WGS) entry which is preliminary data.</text>
</comment>
<feature type="region of interest" description="Disordered" evidence="1">
    <location>
        <begin position="1"/>
        <end position="27"/>
    </location>
</feature>
<reference evidence="2 3" key="1">
    <citation type="submission" date="2023-05" db="EMBL/GenBank/DDBJ databases">
        <title>Marinobacter albus sp. nov., a marine bacterium isolated from sand in a coastal intertidal zone of huludao.</title>
        <authorList>
            <person name="Deng T."/>
        </authorList>
    </citation>
    <scope>NUCLEOTIDE SEQUENCE [LARGE SCALE GENOMIC DNA]</scope>
    <source>
        <strain evidence="2 3">M216</strain>
    </source>
</reference>
<organism evidence="2 3">
    <name type="scientific">Marinobacter albus</name>
    <dbReference type="NCBI Taxonomy" id="3030833"/>
    <lineage>
        <taxon>Bacteria</taxon>
        <taxon>Pseudomonadati</taxon>
        <taxon>Pseudomonadota</taxon>
        <taxon>Gammaproteobacteria</taxon>
        <taxon>Pseudomonadales</taxon>
        <taxon>Marinobacteraceae</taxon>
        <taxon>Marinobacter</taxon>
    </lineage>
</organism>
<evidence type="ECO:0000313" key="3">
    <source>
        <dbReference type="Proteomes" id="UP001223547"/>
    </source>
</evidence>
<evidence type="ECO:0000313" key="2">
    <source>
        <dbReference type="EMBL" id="MDK9556875.1"/>
    </source>
</evidence>
<proteinExistence type="predicted"/>
<dbReference type="RefSeq" id="WP_285367380.1">
    <property type="nucleotide sequence ID" value="NZ_JASSQD010000001.1"/>
</dbReference>
<evidence type="ECO:0000256" key="1">
    <source>
        <dbReference type="SAM" id="MobiDB-lite"/>
    </source>
</evidence>
<name>A0ABT7H954_9GAMM</name>
<feature type="compositionally biased region" description="Polar residues" evidence="1">
    <location>
        <begin position="1"/>
        <end position="12"/>
    </location>
</feature>
<sequence>MMTNLPFSQACENNKAPIPERLRDASQQPAAGFQAIAFDCSH</sequence>
<protein>
    <submittedName>
        <fullName evidence="2">Uncharacterized protein</fullName>
    </submittedName>
</protein>
<gene>
    <name evidence="2" type="ORF">QQF73_04500</name>
</gene>
<dbReference type="Proteomes" id="UP001223547">
    <property type="component" value="Unassembled WGS sequence"/>
</dbReference>
<dbReference type="EMBL" id="JASSQD010000001">
    <property type="protein sequence ID" value="MDK9556875.1"/>
    <property type="molecule type" value="Genomic_DNA"/>
</dbReference>
<keyword evidence="3" id="KW-1185">Reference proteome</keyword>